<sequence length="160" mass="18410">MRVNCGDKLEVWVAEDSPFYRLVVEEALEEIARVTDLQLELRIFERLSDIQLALKLAQRGECECPAAVLSDLHFPDSAPSELPALFEFFSRYCADIPLSYMSCNSDSLLQAQRWFDQSHAEHRPIRFLRKDTDQTTHLLVKALHAMVFEPRCAALHTAHH</sequence>
<proteinExistence type="predicted"/>
<reference evidence="1 2" key="1">
    <citation type="submission" date="2022-07" db="EMBL/GenBank/DDBJ databases">
        <authorList>
            <person name="Xamxidin M."/>
            <person name="Wu M."/>
        </authorList>
    </citation>
    <scope>NUCLEOTIDE SEQUENCE [LARGE SCALE GENOMIC DNA]</scope>
    <source>
        <strain evidence="1 2">NBRC 111650</strain>
    </source>
</reference>
<dbReference type="InterPro" id="IPR011006">
    <property type="entry name" value="CheY-like_superfamily"/>
</dbReference>
<accession>A0ABT1WFW9</accession>
<evidence type="ECO:0008006" key="3">
    <source>
        <dbReference type="Google" id="ProtNLM"/>
    </source>
</evidence>
<dbReference type="EMBL" id="JANIGO010000001">
    <property type="protein sequence ID" value="MCQ8895642.1"/>
    <property type="molecule type" value="Genomic_DNA"/>
</dbReference>
<organism evidence="1 2">
    <name type="scientific">Limnobacter humi</name>
    <dbReference type="NCBI Taxonomy" id="1778671"/>
    <lineage>
        <taxon>Bacteria</taxon>
        <taxon>Pseudomonadati</taxon>
        <taxon>Pseudomonadota</taxon>
        <taxon>Betaproteobacteria</taxon>
        <taxon>Burkholderiales</taxon>
        <taxon>Burkholderiaceae</taxon>
        <taxon>Limnobacter</taxon>
    </lineage>
</organism>
<protein>
    <recommendedName>
        <fullName evidence="3">Response regulatory domain-containing protein</fullName>
    </recommendedName>
</protein>
<comment type="caution">
    <text evidence="1">The sequence shown here is derived from an EMBL/GenBank/DDBJ whole genome shotgun (WGS) entry which is preliminary data.</text>
</comment>
<name>A0ABT1WFW9_9BURK</name>
<dbReference type="SUPFAM" id="SSF52172">
    <property type="entry name" value="CheY-like"/>
    <property type="match status" value="1"/>
</dbReference>
<gene>
    <name evidence="1" type="ORF">NQT62_04190</name>
</gene>
<keyword evidence="2" id="KW-1185">Reference proteome</keyword>
<evidence type="ECO:0000313" key="2">
    <source>
        <dbReference type="Proteomes" id="UP001204142"/>
    </source>
</evidence>
<dbReference type="Proteomes" id="UP001204142">
    <property type="component" value="Unassembled WGS sequence"/>
</dbReference>
<evidence type="ECO:0000313" key="1">
    <source>
        <dbReference type="EMBL" id="MCQ8895642.1"/>
    </source>
</evidence>
<dbReference type="RefSeq" id="WP_256763334.1">
    <property type="nucleotide sequence ID" value="NZ_JANIGO010000001.1"/>
</dbReference>